<accession>E0S3Y1</accession>
<dbReference type="AlphaFoldDB" id="E0S3Y1"/>
<dbReference type="HOGENOM" id="CLU_1977455_0_0_9"/>
<dbReference type="RefSeq" id="WP_013282762.1">
    <property type="nucleotide sequence ID" value="NC_014389.1"/>
</dbReference>
<sequence length="126" mass="15013">MKNEAIRRMESLKIREDVIADYKETGKIWCSDKDKITDVPEDILREINRWEAQFGNLVYHVIRGYFGYSTYECLSVSRYKEDWGYERELIDDSWVMSYSINMDRPCYTESGSIKVENKDGVLMRIN</sequence>
<evidence type="ECO:0000313" key="2">
    <source>
        <dbReference type="Proteomes" id="UP000001299"/>
    </source>
</evidence>
<protein>
    <submittedName>
        <fullName evidence="1">Uncharacterized protein</fullName>
    </submittedName>
</protein>
<gene>
    <name evidence="1" type="ordered locus">bpr_II175</name>
</gene>
<organism evidence="1 2">
    <name type="scientific">Butyrivibrio proteoclasticus (strain ATCC 51982 / DSM 14932 / B316)</name>
    <name type="common">Clostridium proteoclasticum</name>
    <dbReference type="NCBI Taxonomy" id="515622"/>
    <lineage>
        <taxon>Bacteria</taxon>
        <taxon>Bacillati</taxon>
        <taxon>Bacillota</taxon>
        <taxon>Clostridia</taxon>
        <taxon>Lachnospirales</taxon>
        <taxon>Lachnospiraceae</taxon>
        <taxon>Butyrivibrio</taxon>
    </lineage>
</organism>
<evidence type="ECO:0000313" key="1">
    <source>
        <dbReference type="EMBL" id="ADL36113.1"/>
    </source>
</evidence>
<reference evidence="1 2" key="1">
    <citation type="journal article" date="2010" name="PLoS ONE">
        <title>The glycobiome of the rumen bacterium Butyrivibrio proteoclasticus B316(T) highlights adaptation to a polysaccharide-rich environment.</title>
        <authorList>
            <person name="Kelly W.J."/>
            <person name="Leahy S.C."/>
            <person name="Altermann E."/>
            <person name="Yeoman C.J."/>
            <person name="Dunne J.C."/>
            <person name="Kong Z."/>
            <person name="Pacheco D.M."/>
            <person name="Li D."/>
            <person name="Noel S.J."/>
            <person name="Moon C.D."/>
            <person name="Cookson A.L."/>
            <person name="Attwood G.T."/>
        </authorList>
    </citation>
    <scope>NUCLEOTIDE SEQUENCE [LARGE SCALE GENOMIC DNA]</scope>
    <source>
        <strain evidence="2">ATCC 51982 / DSM 14932 / B316</strain>
        <plasmid evidence="2">Plasmid pCY360</plasmid>
    </source>
</reference>
<dbReference type="Proteomes" id="UP000001299">
    <property type="component" value="Plasmid pCY360"/>
</dbReference>
<geneLocation type="plasmid" evidence="1 2">
    <name>pCY360</name>
</geneLocation>
<name>E0S3Y1_BUTPB</name>
<keyword evidence="2" id="KW-1185">Reference proteome</keyword>
<dbReference type="KEGG" id="bpb:bpr_II175"/>
<proteinExistence type="predicted"/>
<keyword evidence="1" id="KW-0614">Plasmid</keyword>
<dbReference type="EMBL" id="CP001812">
    <property type="protein sequence ID" value="ADL36113.1"/>
    <property type="molecule type" value="Genomic_DNA"/>
</dbReference>